<accession>U2EE54</accession>
<sequence length="108" mass="12241">MLTYSRNTNYWNEIFKKENGKMITSKSIGQDDVDYGLDWLCQGSNTILDFGCGNGVWLYKCFLRGTKVHIGIDISHEGIRVANEIFQDTGKGTFTFTVGGVESFTLYY</sequence>
<keyword evidence="2" id="KW-0489">Methyltransferase</keyword>
<dbReference type="STRING" id="1033810.HLPCO_000897"/>
<dbReference type="RefSeq" id="WP_008826722.1">
    <property type="nucleotide sequence ID" value="NZ_AFNU02000002.1"/>
</dbReference>
<dbReference type="Pfam" id="PF13847">
    <property type="entry name" value="Methyltransf_31"/>
    <property type="match status" value="1"/>
</dbReference>
<evidence type="ECO:0000313" key="3">
    <source>
        <dbReference type="Proteomes" id="UP000005707"/>
    </source>
</evidence>
<dbReference type="GO" id="GO:0032259">
    <property type="term" value="P:methylation"/>
    <property type="evidence" value="ECO:0007669"/>
    <property type="project" value="UniProtKB-KW"/>
</dbReference>
<comment type="caution">
    <text evidence="2">The sequence shown here is derived from an EMBL/GenBank/DDBJ whole genome shotgun (WGS) entry which is preliminary data.</text>
</comment>
<name>U2EE54_9MOLU</name>
<dbReference type="Proteomes" id="UP000005707">
    <property type="component" value="Unassembled WGS sequence"/>
</dbReference>
<proteinExistence type="predicted"/>
<evidence type="ECO:0000313" key="2">
    <source>
        <dbReference type="EMBL" id="ERJ13268.1"/>
    </source>
</evidence>
<evidence type="ECO:0000259" key="1">
    <source>
        <dbReference type="Pfam" id="PF13847"/>
    </source>
</evidence>
<dbReference type="InParanoid" id="U2EE54"/>
<protein>
    <submittedName>
        <fullName evidence="2">Methylase conjectural protein</fullName>
    </submittedName>
</protein>
<dbReference type="InterPro" id="IPR029063">
    <property type="entry name" value="SAM-dependent_MTases_sf"/>
</dbReference>
<dbReference type="SUPFAM" id="SSF53335">
    <property type="entry name" value="S-adenosyl-L-methionine-dependent methyltransferases"/>
    <property type="match status" value="1"/>
</dbReference>
<dbReference type="GO" id="GO:0008168">
    <property type="term" value="F:methyltransferase activity"/>
    <property type="evidence" value="ECO:0007669"/>
    <property type="project" value="UniProtKB-KW"/>
</dbReference>
<keyword evidence="2" id="KW-0808">Transferase</keyword>
<dbReference type="Gene3D" id="3.40.50.150">
    <property type="entry name" value="Vaccinia Virus protein VP39"/>
    <property type="match status" value="1"/>
</dbReference>
<dbReference type="eggNOG" id="COG2890">
    <property type="taxonomic scope" value="Bacteria"/>
</dbReference>
<dbReference type="InterPro" id="IPR025714">
    <property type="entry name" value="Methyltranfer_dom"/>
</dbReference>
<reference evidence="2 3" key="1">
    <citation type="journal article" date="2011" name="J. Bacteriol.">
        <title>Genome sequence of Haloplasma contractile, an unusual contractile bacterium from a deep-sea anoxic brine lake.</title>
        <authorList>
            <person name="Antunes A."/>
            <person name="Alam I."/>
            <person name="El Dorry H."/>
            <person name="Siam R."/>
            <person name="Robertson A."/>
            <person name="Bajic V.B."/>
            <person name="Stingl U."/>
        </authorList>
    </citation>
    <scope>NUCLEOTIDE SEQUENCE [LARGE SCALE GENOMIC DNA]</scope>
    <source>
        <strain evidence="2 3">SSD-17B</strain>
    </source>
</reference>
<reference evidence="2 3" key="2">
    <citation type="journal article" date="2013" name="PLoS ONE">
        <title>INDIGO - INtegrated Data Warehouse of MIcrobial GenOmes with Examples from the Red Sea Extremophiles.</title>
        <authorList>
            <person name="Alam I."/>
            <person name="Antunes A."/>
            <person name="Kamau A.A."/>
            <person name="Ba Alawi W."/>
            <person name="Kalkatawi M."/>
            <person name="Stingl U."/>
            <person name="Bajic V.B."/>
        </authorList>
    </citation>
    <scope>NUCLEOTIDE SEQUENCE [LARGE SCALE GENOMIC DNA]</scope>
    <source>
        <strain evidence="2 3">SSD-17B</strain>
    </source>
</reference>
<organism evidence="2 3">
    <name type="scientific">Haloplasma contractile SSD-17B</name>
    <dbReference type="NCBI Taxonomy" id="1033810"/>
    <lineage>
        <taxon>Bacteria</taxon>
        <taxon>Bacillati</taxon>
        <taxon>Mycoplasmatota</taxon>
        <taxon>Mollicutes</taxon>
        <taxon>Haloplasmatales</taxon>
        <taxon>Haloplasmataceae</taxon>
        <taxon>Haloplasma</taxon>
    </lineage>
</organism>
<dbReference type="AlphaFoldDB" id="U2EE54"/>
<feature type="domain" description="Methyltransferase" evidence="1">
    <location>
        <begin position="46"/>
        <end position="105"/>
    </location>
</feature>
<dbReference type="EMBL" id="AFNU02000002">
    <property type="protein sequence ID" value="ERJ13268.1"/>
    <property type="molecule type" value="Genomic_DNA"/>
</dbReference>
<keyword evidence="3" id="KW-1185">Reference proteome</keyword>
<gene>
    <name evidence="2" type="ORF">HLPCO_000897</name>
</gene>